<protein>
    <submittedName>
        <fullName evidence="2">Uncharacterized protein</fullName>
    </submittedName>
</protein>
<organism evidence="2">
    <name type="scientific">Anguilla anguilla</name>
    <name type="common">European freshwater eel</name>
    <name type="synonym">Muraena anguilla</name>
    <dbReference type="NCBI Taxonomy" id="7936"/>
    <lineage>
        <taxon>Eukaryota</taxon>
        <taxon>Metazoa</taxon>
        <taxon>Chordata</taxon>
        <taxon>Craniata</taxon>
        <taxon>Vertebrata</taxon>
        <taxon>Euteleostomi</taxon>
        <taxon>Actinopterygii</taxon>
        <taxon>Neopterygii</taxon>
        <taxon>Teleostei</taxon>
        <taxon>Anguilliformes</taxon>
        <taxon>Anguillidae</taxon>
        <taxon>Anguilla</taxon>
    </lineage>
</organism>
<reference evidence="2" key="1">
    <citation type="submission" date="2014-11" db="EMBL/GenBank/DDBJ databases">
        <authorList>
            <person name="Amaro Gonzalez C."/>
        </authorList>
    </citation>
    <scope>NUCLEOTIDE SEQUENCE</scope>
</reference>
<evidence type="ECO:0000256" key="1">
    <source>
        <dbReference type="SAM" id="MobiDB-lite"/>
    </source>
</evidence>
<dbReference type="AlphaFoldDB" id="A0A0E9RVU0"/>
<accession>A0A0E9RVU0</accession>
<feature type="compositionally biased region" description="Low complexity" evidence="1">
    <location>
        <begin position="74"/>
        <end position="84"/>
    </location>
</feature>
<feature type="region of interest" description="Disordered" evidence="1">
    <location>
        <begin position="73"/>
        <end position="93"/>
    </location>
</feature>
<proteinExistence type="predicted"/>
<reference evidence="2" key="2">
    <citation type="journal article" date="2015" name="Fish Shellfish Immunol.">
        <title>Early steps in the European eel (Anguilla anguilla)-Vibrio vulnificus interaction in the gills: Role of the RtxA13 toxin.</title>
        <authorList>
            <person name="Callol A."/>
            <person name="Pajuelo D."/>
            <person name="Ebbesson L."/>
            <person name="Teles M."/>
            <person name="MacKenzie S."/>
            <person name="Amaro C."/>
        </authorList>
    </citation>
    <scope>NUCLEOTIDE SEQUENCE</scope>
</reference>
<dbReference type="EMBL" id="GBXM01076184">
    <property type="protein sequence ID" value="JAH32393.1"/>
    <property type="molecule type" value="Transcribed_RNA"/>
</dbReference>
<sequence length="93" mass="10310">MLWGWCWGKGSAGPSPQNSLPHPACRRDSPSPLLSVSLNLLPSASSDPPFCQWGRSIFHKPWAQARVPCPPRRCPGSSRLSGRCPEWRRTDDS</sequence>
<name>A0A0E9RVU0_ANGAN</name>
<evidence type="ECO:0000313" key="2">
    <source>
        <dbReference type="EMBL" id="JAH32393.1"/>
    </source>
</evidence>